<sequence length="75" mass="7990">MKRYEQEAVIIGIHLQNQPDFAAAMEELGSLAAACGIEVVGELSQKAARPSPSHYMGKGKLEELSALLAGHENAI</sequence>
<feature type="non-terminal residue" evidence="2">
    <location>
        <position position="75"/>
    </location>
</feature>
<dbReference type="Pfam" id="PF13167">
    <property type="entry name" value="GTP-bdg_N"/>
    <property type="match status" value="1"/>
</dbReference>
<organism evidence="2 3">
    <name type="scientific">Paenibacillus sepulcri</name>
    <dbReference type="NCBI Taxonomy" id="359917"/>
    <lineage>
        <taxon>Bacteria</taxon>
        <taxon>Bacillati</taxon>
        <taxon>Bacillota</taxon>
        <taxon>Bacilli</taxon>
        <taxon>Bacillales</taxon>
        <taxon>Paenibacillaceae</taxon>
        <taxon>Paenibacillus</taxon>
    </lineage>
</organism>
<dbReference type="Gene3D" id="3.40.50.11060">
    <property type="entry name" value="GTPase HflX, N-terminal domain"/>
    <property type="match status" value="1"/>
</dbReference>
<dbReference type="InterPro" id="IPR025121">
    <property type="entry name" value="GTPase_HflX_N"/>
</dbReference>
<accession>A0ABS7CBL0</accession>
<gene>
    <name evidence="2" type="ORF">K0U00_30170</name>
</gene>
<comment type="caution">
    <text evidence="2">The sequence shown here is derived from an EMBL/GenBank/DDBJ whole genome shotgun (WGS) entry which is preliminary data.</text>
</comment>
<dbReference type="InterPro" id="IPR042108">
    <property type="entry name" value="GTPase_HflX_N_sf"/>
</dbReference>
<feature type="domain" description="GTPase HflX N-terminal" evidence="1">
    <location>
        <begin position="24"/>
        <end position="71"/>
    </location>
</feature>
<dbReference type="EMBL" id="JAHZIK010001150">
    <property type="protein sequence ID" value="MBW7458314.1"/>
    <property type="molecule type" value="Genomic_DNA"/>
</dbReference>
<protein>
    <submittedName>
        <fullName evidence="2">GTPase HflX</fullName>
    </submittedName>
</protein>
<name>A0ABS7CBL0_9BACL</name>
<reference evidence="2 3" key="1">
    <citation type="submission" date="2021-07" db="EMBL/GenBank/DDBJ databases">
        <title>Paenibacillus radiodurans sp. nov., isolated from the southeastern edge of Tengger Desert.</title>
        <authorList>
            <person name="Zhang G."/>
        </authorList>
    </citation>
    <scope>NUCLEOTIDE SEQUENCE [LARGE SCALE GENOMIC DNA]</scope>
    <source>
        <strain evidence="2 3">CCM 7311</strain>
    </source>
</reference>
<evidence type="ECO:0000313" key="2">
    <source>
        <dbReference type="EMBL" id="MBW7458314.1"/>
    </source>
</evidence>
<keyword evidence="3" id="KW-1185">Reference proteome</keyword>
<proteinExistence type="predicted"/>
<evidence type="ECO:0000259" key="1">
    <source>
        <dbReference type="Pfam" id="PF13167"/>
    </source>
</evidence>
<evidence type="ECO:0000313" key="3">
    <source>
        <dbReference type="Proteomes" id="UP001519887"/>
    </source>
</evidence>
<dbReference type="Proteomes" id="UP001519887">
    <property type="component" value="Unassembled WGS sequence"/>
</dbReference>